<dbReference type="VEuPathDB" id="FungiDB:PTTG_26745"/>
<evidence type="ECO:0000313" key="1">
    <source>
        <dbReference type="EMBL" id="OAV95230.1"/>
    </source>
</evidence>
<proteinExistence type="predicted"/>
<dbReference type="Proteomes" id="UP000005240">
    <property type="component" value="Unassembled WGS sequence"/>
</dbReference>
<reference evidence="2" key="4">
    <citation type="submission" date="2025-05" db="UniProtKB">
        <authorList>
            <consortium name="EnsemblFungi"/>
        </authorList>
    </citation>
    <scope>IDENTIFICATION</scope>
    <source>
        <strain evidence="2">isolate 1-1 / race 1 (BBBD)</strain>
    </source>
</reference>
<dbReference type="EnsemblFungi" id="PTTG_26745-t43_1">
    <property type="protein sequence ID" value="PTTG_26745-t43_1-p1"/>
    <property type="gene ID" value="PTTG_26745"/>
</dbReference>
<reference evidence="1" key="2">
    <citation type="submission" date="2016-05" db="EMBL/GenBank/DDBJ databases">
        <title>Comparative analysis highlights variable genome content of wheat rusts and divergence of the mating loci.</title>
        <authorList>
            <person name="Cuomo C.A."/>
            <person name="Bakkeren G."/>
            <person name="Szabo L."/>
            <person name="Khalil H."/>
            <person name="Joly D."/>
            <person name="Goldberg J."/>
            <person name="Young S."/>
            <person name="Zeng Q."/>
            <person name="Fellers J."/>
        </authorList>
    </citation>
    <scope>NUCLEOTIDE SEQUENCE [LARGE SCALE GENOMIC DNA]</scope>
    <source>
        <strain evidence="1">1-1 BBBD Race 1</strain>
    </source>
</reference>
<keyword evidence="3" id="KW-1185">Reference proteome</keyword>
<name>A0A180GR52_PUCT1</name>
<accession>A0A180GR52</accession>
<dbReference type="AlphaFoldDB" id="A0A180GR52"/>
<feature type="non-terminal residue" evidence="1">
    <location>
        <position position="113"/>
    </location>
</feature>
<evidence type="ECO:0000313" key="3">
    <source>
        <dbReference type="Proteomes" id="UP000005240"/>
    </source>
</evidence>
<sequence>MRCAATPTNAGSHQTSDPICQTILCWAASGQTVPTLLPSLSLPTGLLARLPTASTPTTPSSRLQQTALKTQRMVAHQTPKQPPTTFVDWHPGAFFTKPDHKIALAHPPRAAHV</sequence>
<dbReference type="EMBL" id="ADAS02000031">
    <property type="protein sequence ID" value="OAV95230.1"/>
    <property type="molecule type" value="Genomic_DNA"/>
</dbReference>
<protein>
    <submittedName>
        <fullName evidence="1 2">Uncharacterized protein</fullName>
    </submittedName>
</protein>
<organism evidence="1">
    <name type="scientific">Puccinia triticina (isolate 1-1 / race 1 (BBBD))</name>
    <name type="common">Brown leaf rust fungus</name>
    <dbReference type="NCBI Taxonomy" id="630390"/>
    <lineage>
        <taxon>Eukaryota</taxon>
        <taxon>Fungi</taxon>
        <taxon>Dikarya</taxon>
        <taxon>Basidiomycota</taxon>
        <taxon>Pucciniomycotina</taxon>
        <taxon>Pucciniomycetes</taxon>
        <taxon>Pucciniales</taxon>
        <taxon>Pucciniaceae</taxon>
        <taxon>Puccinia</taxon>
    </lineage>
</organism>
<reference evidence="1" key="1">
    <citation type="submission" date="2009-11" db="EMBL/GenBank/DDBJ databases">
        <authorList>
            <consortium name="The Broad Institute Genome Sequencing Platform"/>
            <person name="Ward D."/>
            <person name="Feldgarden M."/>
            <person name="Earl A."/>
            <person name="Young S.K."/>
            <person name="Zeng Q."/>
            <person name="Koehrsen M."/>
            <person name="Alvarado L."/>
            <person name="Berlin A."/>
            <person name="Bochicchio J."/>
            <person name="Borenstein D."/>
            <person name="Chapman S.B."/>
            <person name="Chen Z."/>
            <person name="Engels R."/>
            <person name="Freedman E."/>
            <person name="Gellesch M."/>
            <person name="Goldberg J."/>
            <person name="Griggs A."/>
            <person name="Gujja S."/>
            <person name="Heilman E."/>
            <person name="Heiman D."/>
            <person name="Hepburn T."/>
            <person name="Howarth C."/>
            <person name="Jen D."/>
            <person name="Larson L."/>
            <person name="Lewis B."/>
            <person name="Mehta T."/>
            <person name="Park D."/>
            <person name="Pearson M."/>
            <person name="Roberts A."/>
            <person name="Saif S."/>
            <person name="Shea T."/>
            <person name="Shenoy N."/>
            <person name="Sisk P."/>
            <person name="Stolte C."/>
            <person name="Sykes S."/>
            <person name="Thomson T."/>
            <person name="Walk T."/>
            <person name="White J."/>
            <person name="Yandava C."/>
            <person name="Izard J."/>
            <person name="Baranova O.V."/>
            <person name="Blanton J.M."/>
            <person name="Tanner A.C."/>
            <person name="Dewhirst F.E."/>
            <person name="Haas B."/>
            <person name="Nusbaum C."/>
            <person name="Birren B."/>
        </authorList>
    </citation>
    <scope>NUCLEOTIDE SEQUENCE [LARGE SCALE GENOMIC DNA]</scope>
    <source>
        <strain evidence="1">1-1 BBBD Race 1</strain>
    </source>
</reference>
<reference evidence="2 3" key="3">
    <citation type="journal article" date="2017" name="G3 (Bethesda)">
        <title>Comparative analysis highlights variable genome content of wheat rusts and divergence of the mating loci.</title>
        <authorList>
            <person name="Cuomo C.A."/>
            <person name="Bakkeren G."/>
            <person name="Khalil H.B."/>
            <person name="Panwar V."/>
            <person name="Joly D."/>
            <person name="Linning R."/>
            <person name="Sakthikumar S."/>
            <person name="Song X."/>
            <person name="Adiconis X."/>
            <person name="Fan L."/>
            <person name="Goldberg J.M."/>
            <person name="Levin J.Z."/>
            <person name="Young S."/>
            <person name="Zeng Q."/>
            <person name="Anikster Y."/>
            <person name="Bruce M."/>
            <person name="Wang M."/>
            <person name="Yin C."/>
            <person name="McCallum B."/>
            <person name="Szabo L.J."/>
            <person name="Hulbert S."/>
            <person name="Chen X."/>
            <person name="Fellers J.P."/>
        </authorList>
    </citation>
    <scope>NUCLEOTIDE SEQUENCE</scope>
    <source>
        <strain evidence="2">isolate 1-1 / race 1 (BBBD)</strain>
        <strain evidence="3">Isolate 1-1 / race 1 (BBBD)</strain>
    </source>
</reference>
<gene>
    <name evidence="1" type="ORF">PTTG_26745</name>
</gene>
<evidence type="ECO:0000313" key="2">
    <source>
        <dbReference type="EnsemblFungi" id="PTTG_26745-t43_1-p1"/>
    </source>
</evidence>